<accession>A0ABD1YEG5</accession>
<protein>
    <submittedName>
        <fullName evidence="1">Uncharacterized protein</fullName>
    </submittedName>
</protein>
<dbReference type="AlphaFoldDB" id="A0ABD1YEG5"/>
<organism evidence="1 2">
    <name type="scientific">Riccia fluitans</name>
    <dbReference type="NCBI Taxonomy" id="41844"/>
    <lineage>
        <taxon>Eukaryota</taxon>
        <taxon>Viridiplantae</taxon>
        <taxon>Streptophyta</taxon>
        <taxon>Embryophyta</taxon>
        <taxon>Marchantiophyta</taxon>
        <taxon>Marchantiopsida</taxon>
        <taxon>Marchantiidae</taxon>
        <taxon>Marchantiales</taxon>
        <taxon>Ricciaceae</taxon>
        <taxon>Riccia</taxon>
    </lineage>
</organism>
<gene>
    <name evidence="1" type="ORF">R1flu_013601</name>
</gene>
<proteinExistence type="predicted"/>
<evidence type="ECO:0000313" key="1">
    <source>
        <dbReference type="EMBL" id="KAL2628915.1"/>
    </source>
</evidence>
<keyword evidence="2" id="KW-1185">Reference proteome</keyword>
<comment type="caution">
    <text evidence="1">The sequence shown here is derived from an EMBL/GenBank/DDBJ whole genome shotgun (WGS) entry which is preliminary data.</text>
</comment>
<sequence length="105" mass="11309">MTRKKGLQKLNSASRIKLPAIARDLGVCSDQQEPSAEVPGTGQEQISREVDEPIQECSQHDFDDVFTSQIDEFLSTSTTDTVAAGSSNIDDLLATLDELLPSGVT</sequence>
<name>A0ABD1YEG5_9MARC</name>
<evidence type="ECO:0000313" key="2">
    <source>
        <dbReference type="Proteomes" id="UP001605036"/>
    </source>
</evidence>
<reference evidence="1 2" key="1">
    <citation type="submission" date="2024-09" db="EMBL/GenBank/DDBJ databases">
        <title>Chromosome-scale assembly of Riccia fluitans.</title>
        <authorList>
            <person name="Paukszto L."/>
            <person name="Sawicki J."/>
            <person name="Karawczyk K."/>
            <person name="Piernik-Szablinska J."/>
            <person name="Szczecinska M."/>
            <person name="Mazdziarz M."/>
        </authorList>
    </citation>
    <scope>NUCLEOTIDE SEQUENCE [LARGE SCALE GENOMIC DNA]</scope>
    <source>
        <strain evidence="1">Rf_01</strain>
        <tissue evidence="1">Aerial parts of the thallus</tissue>
    </source>
</reference>
<dbReference type="EMBL" id="JBHFFA010000004">
    <property type="protein sequence ID" value="KAL2628915.1"/>
    <property type="molecule type" value="Genomic_DNA"/>
</dbReference>
<dbReference type="Proteomes" id="UP001605036">
    <property type="component" value="Unassembled WGS sequence"/>
</dbReference>